<evidence type="ECO:0000313" key="2">
    <source>
        <dbReference type="EMBL" id="URA09630.1"/>
    </source>
</evidence>
<sequence length="535" mass="61226">MRFLLIDGYIDEPTALGVPPYISPYVRYVAGAIWSAGGHELLYRTIDQLRETHDKPDADFVILIAGNPVPGKYLGGNPITLDEVKELADFYRKKNFLWGGPQSREKNNNFSKNIQVISGDIEAYVWDIARNNTPRERFRSLEEWHVCATFGAEVVLQHPWFPDVVIELETGRGCPRRFHCSFCLEGLFEVEFRPVASIQEEVNRLYQVGCRHFRLGKQADILSYQADFSCERDGFFRPVPENLERLYSGIREVAPDLKTLHLDNMNPGTIARFPKESARILETIARYNTPGDVAAFGMESADPEVIRRNALKASPDQVFQAIQMVNEIGGKRDGGIPKLLPGVNLIHGLPGETRETFRLNYEFLLQIFEEGLLLRRINIRQLKQTPGTPLEHLPLKKDVKTEAAFRHYREKIRKEIDIPMLQRIFPPGTVLRDLIVDGHRGEWSLARQLGSYPIIVKIPRNVSLREHLDAFVIDYRERSLIGLCFPFDVKKLSYHEIQQIPGMAKKAGMLVAQKEISLEDFRESPLYEVLVSCSR</sequence>
<dbReference type="GO" id="GO:0003824">
    <property type="term" value="F:catalytic activity"/>
    <property type="evidence" value="ECO:0007669"/>
    <property type="project" value="InterPro"/>
</dbReference>
<dbReference type="AlphaFoldDB" id="A0AAX3BC04"/>
<dbReference type="EMBL" id="CP073355">
    <property type="protein sequence ID" value="URA09630.1"/>
    <property type="molecule type" value="Genomic_DNA"/>
</dbReference>
<dbReference type="SUPFAM" id="SSF102114">
    <property type="entry name" value="Radical SAM enzymes"/>
    <property type="match status" value="1"/>
</dbReference>
<name>A0AAX3BC04_9SPIR</name>
<organism evidence="2 3">
    <name type="scientific">Thermospira aquatica</name>
    <dbReference type="NCBI Taxonomy" id="2828656"/>
    <lineage>
        <taxon>Bacteria</taxon>
        <taxon>Pseudomonadati</taxon>
        <taxon>Spirochaetota</taxon>
        <taxon>Spirochaetia</taxon>
        <taxon>Brevinematales</taxon>
        <taxon>Thermospiraceae</taxon>
        <taxon>Thermospira</taxon>
    </lineage>
</organism>
<dbReference type="KEGG" id="taqu:KDW03_09070"/>
<dbReference type="SFLD" id="SFLDS00029">
    <property type="entry name" value="Radical_SAM"/>
    <property type="match status" value="1"/>
</dbReference>
<dbReference type="SMART" id="SM00729">
    <property type="entry name" value="Elp3"/>
    <property type="match status" value="1"/>
</dbReference>
<dbReference type="InterPro" id="IPR006638">
    <property type="entry name" value="Elp3/MiaA/NifB-like_rSAM"/>
</dbReference>
<dbReference type="RefSeq" id="WP_271434767.1">
    <property type="nucleotide sequence ID" value="NZ_CP073355.1"/>
</dbReference>
<dbReference type="PANTHER" id="PTHR43324:SF1">
    <property type="entry name" value="RADICAL SAM CORE DOMAIN-CONTAINING PROTEIN"/>
    <property type="match status" value="1"/>
</dbReference>
<evidence type="ECO:0000259" key="1">
    <source>
        <dbReference type="PROSITE" id="PS51918"/>
    </source>
</evidence>
<dbReference type="SFLD" id="SFLDG01082">
    <property type="entry name" value="B12-binding_domain_containing"/>
    <property type="match status" value="1"/>
</dbReference>
<reference evidence="2" key="1">
    <citation type="submission" date="2021-04" db="EMBL/GenBank/DDBJ databases">
        <authorList>
            <person name="Postec A."/>
        </authorList>
    </citation>
    <scope>NUCLEOTIDE SEQUENCE</scope>
    <source>
        <strain evidence="2">F1F22</strain>
    </source>
</reference>
<dbReference type="Pfam" id="PF04055">
    <property type="entry name" value="Radical_SAM"/>
    <property type="match status" value="1"/>
</dbReference>
<dbReference type="InterPro" id="IPR023404">
    <property type="entry name" value="rSAM_horseshoe"/>
</dbReference>
<reference evidence="2" key="2">
    <citation type="submission" date="2022-06" db="EMBL/GenBank/DDBJ databases">
        <title>Thermospira aquatica gen. nov., sp. nov.</title>
        <authorList>
            <person name="Ben Ali Gam Z."/>
            <person name="Labat M."/>
        </authorList>
    </citation>
    <scope>NUCLEOTIDE SEQUENCE</scope>
    <source>
        <strain evidence="2">F1F22</strain>
    </source>
</reference>
<accession>A0AAX3BC04</accession>
<gene>
    <name evidence="2" type="ORF">KDW03_09070</name>
</gene>
<dbReference type="PANTHER" id="PTHR43324">
    <property type="match status" value="1"/>
</dbReference>
<dbReference type="InterPro" id="IPR058240">
    <property type="entry name" value="rSAM_sf"/>
</dbReference>
<dbReference type="Gene3D" id="3.80.30.20">
    <property type="entry name" value="tm_1862 like domain"/>
    <property type="match status" value="1"/>
</dbReference>
<feature type="domain" description="Radical SAM core" evidence="1">
    <location>
        <begin position="160"/>
        <end position="419"/>
    </location>
</feature>
<keyword evidence="3" id="KW-1185">Reference proteome</keyword>
<dbReference type="Proteomes" id="UP001056539">
    <property type="component" value="Chromosome"/>
</dbReference>
<dbReference type="InterPro" id="IPR007197">
    <property type="entry name" value="rSAM"/>
</dbReference>
<protein>
    <submittedName>
        <fullName evidence="2">Radical SAM protein</fullName>
    </submittedName>
</protein>
<evidence type="ECO:0000313" key="3">
    <source>
        <dbReference type="Proteomes" id="UP001056539"/>
    </source>
</evidence>
<dbReference type="PROSITE" id="PS51918">
    <property type="entry name" value="RADICAL_SAM"/>
    <property type="match status" value="1"/>
</dbReference>
<dbReference type="GO" id="GO:0051536">
    <property type="term" value="F:iron-sulfur cluster binding"/>
    <property type="evidence" value="ECO:0007669"/>
    <property type="project" value="InterPro"/>
</dbReference>
<proteinExistence type="predicted"/>